<dbReference type="PANTHER" id="PTHR23502">
    <property type="entry name" value="MAJOR FACILITATOR SUPERFAMILY"/>
    <property type="match status" value="1"/>
</dbReference>
<dbReference type="SUPFAM" id="SSF103473">
    <property type="entry name" value="MFS general substrate transporter"/>
    <property type="match status" value="1"/>
</dbReference>
<comment type="caution">
    <text evidence="8">The sequence shown here is derived from an EMBL/GenBank/DDBJ whole genome shotgun (WGS) entry which is preliminary data.</text>
</comment>
<proteinExistence type="predicted"/>
<keyword evidence="5 6" id="KW-0472">Membrane</keyword>
<comment type="subcellular location">
    <subcellularLocation>
        <location evidence="1">Membrane</location>
        <topology evidence="1">Multi-pass membrane protein</topology>
    </subcellularLocation>
</comment>
<dbReference type="PANTHER" id="PTHR23502:SF132">
    <property type="entry name" value="POLYAMINE TRANSPORTER 2-RELATED"/>
    <property type="match status" value="1"/>
</dbReference>
<dbReference type="GO" id="GO:0022857">
    <property type="term" value="F:transmembrane transporter activity"/>
    <property type="evidence" value="ECO:0007669"/>
    <property type="project" value="InterPro"/>
</dbReference>
<dbReference type="InterPro" id="IPR020846">
    <property type="entry name" value="MFS_dom"/>
</dbReference>
<dbReference type="Pfam" id="PF07690">
    <property type="entry name" value="MFS_1"/>
    <property type="match status" value="1"/>
</dbReference>
<gene>
    <name evidence="8" type="ORF">CS022_01180</name>
</gene>
<dbReference type="Gene3D" id="1.20.1720.10">
    <property type="entry name" value="Multidrug resistance protein D"/>
    <property type="match status" value="1"/>
</dbReference>
<evidence type="ECO:0000256" key="5">
    <source>
        <dbReference type="ARBA" id="ARBA00023136"/>
    </source>
</evidence>
<feature type="transmembrane region" description="Helical" evidence="6">
    <location>
        <begin position="50"/>
        <end position="68"/>
    </location>
</feature>
<accession>A0A4Q0Z0M7</accession>
<dbReference type="InterPro" id="IPR036259">
    <property type="entry name" value="MFS_trans_sf"/>
</dbReference>
<dbReference type="RefSeq" id="WP_129120740.1">
    <property type="nucleotide sequence ID" value="NZ_PEIB01000001.1"/>
</dbReference>
<dbReference type="OrthoDB" id="9807274at2"/>
<evidence type="ECO:0000313" key="8">
    <source>
        <dbReference type="EMBL" id="RXJ74971.1"/>
    </source>
</evidence>
<sequence length="118" mass="12876">MKRSLDVEKTSVSVLFALLVALPMISTDLLVPAIPVVVEQLGTTQEFGKLTFVSYMIGFAASILLFGIASDKFGRKPCLLLSISVFVLASIGCYFSDTISQMIFFRFLQPLALGAARY</sequence>
<feature type="domain" description="Major facilitator superfamily (MFS) profile" evidence="7">
    <location>
        <begin position="12"/>
        <end position="118"/>
    </location>
</feature>
<evidence type="ECO:0000313" key="9">
    <source>
        <dbReference type="Proteomes" id="UP000290287"/>
    </source>
</evidence>
<evidence type="ECO:0000256" key="6">
    <source>
        <dbReference type="SAM" id="Phobius"/>
    </source>
</evidence>
<reference evidence="8 9" key="1">
    <citation type="submission" date="2017-10" db="EMBL/GenBank/DDBJ databases">
        <title>Nyctiphanis sp. nov., isolated from the stomach of the euphausiid Nyctiphanes simplex (Hansen, 1911) in the Gulf of California.</title>
        <authorList>
            <person name="Gomez-Gil B."/>
            <person name="Aguilar-Mendez M."/>
            <person name="Lopez-Cortes A."/>
            <person name="Gomez-Gutierrez J."/>
            <person name="Roque A."/>
            <person name="Lang E."/>
            <person name="Gonzalez-Castillo A."/>
        </authorList>
    </citation>
    <scope>NUCLEOTIDE SEQUENCE [LARGE SCALE GENOMIC DNA]</scope>
    <source>
        <strain evidence="8 9">CAIM 600</strain>
    </source>
</reference>
<feature type="transmembrane region" description="Helical" evidence="6">
    <location>
        <begin position="12"/>
        <end position="38"/>
    </location>
</feature>
<evidence type="ECO:0000256" key="4">
    <source>
        <dbReference type="ARBA" id="ARBA00022989"/>
    </source>
</evidence>
<keyword evidence="4 6" id="KW-1133">Transmembrane helix</keyword>
<dbReference type="InterPro" id="IPR011701">
    <property type="entry name" value="MFS"/>
</dbReference>
<dbReference type="GO" id="GO:0005886">
    <property type="term" value="C:plasma membrane"/>
    <property type="evidence" value="ECO:0007669"/>
    <property type="project" value="TreeGrafter"/>
</dbReference>
<dbReference type="AlphaFoldDB" id="A0A4Q0Z0M7"/>
<organism evidence="8 9">
    <name type="scientific">Veronia nyctiphanis</name>
    <dbReference type="NCBI Taxonomy" id="1278244"/>
    <lineage>
        <taxon>Bacteria</taxon>
        <taxon>Pseudomonadati</taxon>
        <taxon>Pseudomonadota</taxon>
        <taxon>Gammaproteobacteria</taxon>
        <taxon>Vibrionales</taxon>
        <taxon>Vibrionaceae</taxon>
        <taxon>Veronia</taxon>
    </lineage>
</organism>
<name>A0A4Q0Z0M7_9GAMM</name>
<evidence type="ECO:0000256" key="3">
    <source>
        <dbReference type="ARBA" id="ARBA00022692"/>
    </source>
</evidence>
<dbReference type="EMBL" id="PEIB01000001">
    <property type="protein sequence ID" value="RXJ74971.1"/>
    <property type="molecule type" value="Genomic_DNA"/>
</dbReference>
<dbReference type="Proteomes" id="UP000290287">
    <property type="component" value="Unassembled WGS sequence"/>
</dbReference>
<evidence type="ECO:0000256" key="1">
    <source>
        <dbReference type="ARBA" id="ARBA00004141"/>
    </source>
</evidence>
<dbReference type="PROSITE" id="PS50850">
    <property type="entry name" value="MFS"/>
    <property type="match status" value="1"/>
</dbReference>
<evidence type="ECO:0000259" key="7">
    <source>
        <dbReference type="PROSITE" id="PS50850"/>
    </source>
</evidence>
<keyword evidence="3 6" id="KW-0812">Transmembrane</keyword>
<evidence type="ECO:0000256" key="2">
    <source>
        <dbReference type="ARBA" id="ARBA00022448"/>
    </source>
</evidence>
<feature type="transmembrane region" description="Helical" evidence="6">
    <location>
        <begin position="80"/>
        <end position="104"/>
    </location>
</feature>
<protein>
    <recommendedName>
        <fullName evidence="7">Major facilitator superfamily (MFS) profile domain-containing protein</fullName>
    </recommendedName>
</protein>
<keyword evidence="2" id="KW-0813">Transport</keyword>
<keyword evidence="9" id="KW-1185">Reference proteome</keyword>